<dbReference type="InterPro" id="IPR012337">
    <property type="entry name" value="RNaseH-like_sf"/>
</dbReference>
<dbReference type="InterPro" id="IPR036397">
    <property type="entry name" value="RNaseH_sf"/>
</dbReference>
<proteinExistence type="predicted"/>
<organism evidence="2 3">
    <name type="scientific">Leptospira santarosai</name>
    <dbReference type="NCBI Taxonomy" id="28183"/>
    <lineage>
        <taxon>Bacteria</taxon>
        <taxon>Pseudomonadati</taxon>
        <taxon>Spirochaetota</taxon>
        <taxon>Spirochaetia</taxon>
        <taxon>Leptospirales</taxon>
        <taxon>Leptospiraceae</taxon>
        <taxon>Leptospira</taxon>
    </lineage>
</organism>
<dbReference type="InterPro" id="IPR001584">
    <property type="entry name" value="Integrase_cat-core"/>
</dbReference>
<dbReference type="Pfam" id="PF00665">
    <property type="entry name" value="rve"/>
    <property type="match status" value="1"/>
</dbReference>
<evidence type="ECO:0000313" key="3">
    <source>
        <dbReference type="Proteomes" id="UP000033961"/>
    </source>
</evidence>
<dbReference type="AlphaFoldDB" id="A0A2P1QTU3"/>
<reference evidence="2 3" key="1">
    <citation type="journal article" date="2015" name="Genome Announc.">
        <title>Draft Genome Sequences of Leptospira santarosai Strains U160, U164, and U233, Isolated from Asymptomatic Cattle.</title>
        <authorList>
            <person name="Kremer F.S."/>
            <person name="Eslabao M.R."/>
            <person name="Provisor M."/>
            <person name="Woloski R.D."/>
            <person name="Ramires O.V."/>
            <person name="Moreno L.Z."/>
            <person name="Moreno A.M."/>
            <person name="Hamond C."/>
            <person name="Lilenbaum W."/>
            <person name="Dellagostin O.A."/>
        </authorList>
    </citation>
    <scope>NUCLEOTIDE SEQUENCE [LARGE SCALE GENOMIC DNA]</scope>
    <source>
        <strain evidence="2 3">U160</strain>
    </source>
</reference>
<dbReference type="EMBL" id="CP027843">
    <property type="protein sequence ID" value="AVQ12330.1"/>
    <property type="molecule type" value="Genomic_DNA"/>
</dbReference>
<dbReference type="SUPFAM" id="SSF53098">
    <property type="entry name" value="Ribonuclease H-like"/>
    <property type="match status" value="1"/>
</dbReference>
<sequence>MKAITHRAKNSYHTALIFKTQFNLLSSLEKKSIPKSTRYDWKNRDLNSIIGYDSDDPTFKNLDLYKKALESETLKKALKALFSVYFFYNSLTENIKGKRKIWNLRKKEIVSIIQRIAPNIGLKRACRFMNISTQRFYKWKNEVFCNSSVFGLCKKTHPKQLTIQEQYIISKYIKNNEFNLWPLRSIFYKILNDGYAFFSLATFYKYAKAFNPTREVFRKIKRKFGIRASSPLTLLHMDTTILRVQDGSKVYIHFIMDNFSRTILGWKAALEWNSKYTVSNLKEVCEKYDLFQKPIQLLCDDGSENQGAVDVFLKRPGLFIQKLIAQVDILFSNSMIEAVNKIMKYQFLFPKNLSSIQEVIQTLETAVPLYNSRPSGVLFGFSPEQVLNGEIPDPRRFSKQIKSAAQKRPNINKSDSCFLC</sequence>
<dbReference type="GO" id="GO:0015074">
    <property type="term" value="P:DNA integration"/>
    <property type="evidence" value="ECO:0007669"/>
    <property type="project" value="InterPro"/>
</dbReference>
<gene>
    <name evidence="2" type="ORF">XB16_2003</name>
</gene>
<dbReference type="Gene3D" id="3.30.420.10">
    <property type="entry name" value="Ribonuclease H-like superfamily/Ribonuclease H"/>
    <property type="match status" value="1"/>
</dbReference>
<name>A0A2P1QTU3_9LEPT</name>
<protein>
    <submittedName>
        <fullName evidence="2">Integrase core domain protein</fullName>
    </submittedName>
</protein>
<accession>A0A2P1QTU3</accession>
<dbReference type="Proteomes" id="UP000033961">
    <property type="component" value="Chromosome I"/>
</dbReference>
<feature type="domain" description="Integrase catalytic" evidence="1">
    <location>
        <begin position="227"/>
        <end position="391"/>
    </location>
</feature>
<dbReference type="PROSITE" id="PS50994">
    <property type="entry name" value="INTEGRASE"/>
    <property type="match status" value="1"/>
</dbReference>
<dbReference type="GO" id="GO:0003676">
    <property type="term" value="F:nucleic acid binding"/>
    <property type="evidence" value="ECO:0007669"/>
    <property type="project" value="InterPro"/>
</dbReference>
<evidence type="ECO:0000313" key="2">
    <source>
        <dbReference type="EMBL" id="AVQ12330.1"/>
    </source>
</evidence>
<evidence type="ECO:0000259" key="1">
    <source>
        <dbReference type="PROSITE" id="PS50994"/>
    </source>
</evidence>